<evidence type="ECO:0000313" key="2">
    <source>
        <dbReference type="Proteomes" id="UP000007969"/>
    </source>
</evidence>
<gene>
    <name evidence="1" type="ordered locus">CKR_0869</name>
</gene>
<reference evidence="2" key="1">
    <citation type="submission" date="2005-09" db="EMBL/GenBank/DDBJ databases">
        <title>Complete genome sequence of Clostridium kluyveri and comparative genomics of Clostridia species.</title>
        <authorList>
            <person name="Inui M."/>
            <person name="Nonaka H."/>
            <person name="Shinoda Y."/>
            <person name="Ikenaga Y."/>
            <person name="Abe M."/>
            <person name="Naito K."/>
            <person name="Vertes A.A."/>
            <person name="Yukawa H."/>
        </authorList>
    </citation>
    <scope>NUCLEOTIDE SEQUENCE [LARGE SCALE GENOMIC DNA]</scope>
    <source>
        <strain evidence="2">NBRC 12016</strain>
    </source>
</reference>
<dbReference type="KEGG" id="ckr:CKR_0869"/>
<dbReference type="AlphaFoldDB" id="B9E095"/>
<protein>
    <submittedName>
        <fullName evidence="1">Uncharacterized protein</fullName>
    </submittedName>
</protein>
<evidence type="ECO:0000313" key="1">
    <source>
        <dbReference type="EMBL" id="BAH05920.1"/>
    </source>
</evidence>
<dbReference type="Gene3D" id="3.90.226.10">
    <property type="entry name" value="2-enoyl-CoA Hydratase, Chain A, domain 1"/>
    <property type="match status" value="2"/>
</dbReference>
<name>B9E095_CLOK1</name>
<dbReference type="InterPro" id="IPR029045">
    <property type="entry name" value="ClpP/crotonase-like_dom_sf"/>
</dbReference>
<dbReference type="SUPFAM" id="SSF52096">
    <property type="entry name" value="ClpP/crotonase"/>
    <property type="match status" value="1"/>
</dbReference>
<proteinExistence type="predicted"/>
<sequence length="424" mass="49394">MYQIKRSLIMNKFIKANFCFILIYLSIFFTSCESQYLGGDRNTKWIKDLNYIQKSLPKKHVNLFFKINEEKFNNELTTLKNSVYKLNDDQILSGIYKIIASIGDTHTSLYKETSIIYPIQFYYFKEGIYVVNTIPEYKKALYTKLIKINGVNIETVQKNILPLIVNENSAVIKKYIPKYLTNAEILHGLNITSNVKNTLFTFENNQGEAFNLNINSLNNEDLHGKFIIKGNFDTSYPLYMQKSNLNYWYKYISEEKILYFKYNKCQEDDTSKTMEDFTGDMLKFMNTHIVDKFVIDIRDNSGGSDKYINPIIDWIKNKEINNKTHLFVIVGRTTFSSAIINAVTLRKETNATFIGEETSGKPNHYGSVKSFTLPNSKIEIQYSTQFNKTSTDNKNTFIPDKIIEISIKDYLDKEDPVLNYILKN</sequence>
<accession>B9E095</accession>
<dbReference type="EMBL" id="AP009049">
    <property type="protein sequence ID" value="BAH05920.1"/>
    <property type="molecule type" value="Genomic_DNA"/>
</dbReference>
<dbReference type="Proteomes" id="UP000007969">
    <property type="component" value="Chromosome"/>
</dbReference>
<organism evidence="1 2">
    <name type="scientific">Clostridium kluyveri (strain NBRC 12016)</name>
    <dbReference type="NCBI Taxonomy" id="583346"/>
    <lineage>
        <taxon>Bacteria</taxon>
        <taxon>Bacillati</taxon>
        <taxon>Bacillota</taxon>
        <taxon>Clostridia</taxon>
        <taxon>Eubacteriales</taxon>
        <taxon>Clostridiaceae</taxon>
        <taxon>Clostridium</taxon>
    </lineage>
</organism>
<dbReference type="HOGENOM" id="CLU_033989_0_0_9"/>
<dbReference type="PROSITE" id="PS51257">
    <property type="entry name" value="PROKAR_LIPOPROTEIN"/>
    <property type="match status" value="1"/>
</dbReference>